<keyword evidence="1" id="KW-0812">Transmembrane</keyword>
<evidence type="ECO:0000313" key="2">
    <source>
        <dbReference type="EMBL" id="KAG6517424.1"/>
    </source>
</evidence>
<dbReference type="PANTHER" id="PTHR36393">
    <property type="entry name" value="SULFATE ADENYLYLTRANSFERASE SUBUNIT"/>
    <property type="match status" value="1"/>
</dbReference>
<keyword evidence="1" id="KW-1133">Transmembrane helix</keyword>
<dbReference type="AlphaFoldDB" id="A0A8J5H662"/>
<dbReference type="EMBL" id="JACMSC010000006">
    <property type="protein sequence ID" value="KAG6517424.1"/>
    <property type="molecule type" value="Genomic_DNA"/>
</dbReference>
<protein>
    <submittedName>
        <fullName evidence="2">Uncharacterized protein</fullName>
    </submittedName>
</protein>
<name>A0A8J5H662_ZINOF</name>
<sequence length="249" mass="27366">MGLDCEGSSTLYIPWILRGGVAAMSQVLRIASPLNNSAAGCSSAKRLPPLLPSSSFLPPLYGAVDAICGSPNHRWALLQRQLRCQGRHYCLFSDNRKQEQARKALENALGEKTTAFEKWSKEVENKQEMSGGGASGRGGWFSGGGGWFGWFADENFWYETQQAILTIVGIVSLYLLVAKGNIIFAVIFNSLLFALRGVRNWLAALSSGLPNRNFTLGSNSIPIPNRNTNEMHQTQLSAKERVIKKWATD</sequence>
<gene>
    <name evidence="2" type="ORF">ZIOFF_020816</name>
</gene>
<feature type="transmembrane region" description="Helical" evidence="1">
    <location>
        <begin position="171"/>
        <end position="195"/>
    </location>
</feature>
<dbReference type="Proteomes" id="UP000734854">
    <property type="component" value="Unassembled WGS sequence"/>
</dbReference>
<comment type="caution">
    <text evidence="2">The sequence shown here is derived from an EMBL/GenBank/DDBJ whole genome shotgun (WGS) entry which is preliminary data.</text>
</comment>
<dbReference type="PANTHER" id="PTHR36393:SF1">
    <property type="entry name" value="SULFATE ADENYLYLTRANSFERASE SUBUNIT"/>
    <property type="match status" value="1"/>
</dbReference>
<evidence type="ECO:0000313" key="3">
    <source>
        <dbReference type="Proteomes" id="UP000734854"/>
    </source>
</evidence>
<reference evidence="2 3" key="1">
    <citation type="submission" date="2020-08" db="EMBL/GenBank/DDBJ databases">
        <title>Plant Genome Project.</title>
        <authorList>
            <person name="Zhang R.-G."/>
        </authorList>
    </citation>
    <scope>NUCLEOTIDE SEQUENCE [LARGE SCALE GENOMIC DNA]</scope>
    <source>
        <tissue evidence="2">Rhizome</tissue>
    </source>
</reference>
<organism evidence="2 3">
    <name type="scientific">Zingiber officinale</name>
    <name type="common">Ginger</name>
    <name type="synonym">Amomum zingiber</name>
    <dbReference type="NCBI Taxonomy" id="94328"/>
    <lineage>
        <taxon>Eukaryota</taxon>
        <taxon>Viridiplantae</taxon>
        <taxon>Streptophyta</taxon>
        <taxon>Embryophyta</taxon>
        <taxon>Tracheophyta</taxon>
        <taxon>Spermatophyta</taxon>
        <taxon>Magnoliopsida</taxon>
        <taxon>Liliopsida</taxon>
        <taxon>Zingiberales</taxon>
        <taxon>Zingiberaceae</taxon>
        <taxon>Zingiber</taxon>
    </lineage>
</organism>
<keyword evidence="1" id="KW-0472">Membrane</keyword>
<evidence type="ECO:0000256" key="1">
    <source>
        <dbReference type="SAM" id="Phobius"/>
    </source>
</evidence>
<keyword evidence="3" id="KW-1185">Reference proteome</keyword>
<proteinExistence type="predicted"/>
<accession>A0A8J5H662</accession>